<sequence length="288" mass="30427">MSQPGWYPDPEHPGQFRYWDGRSWQGPPVSQQATGSRHEASASQGKARWAAWVLAGAGLVAVALLAWTVFGRGLNPIAADTQTARPTGSIWDERVTDSPTPSPPTETSSQGGDTVECPRVSGTRAQQSDPSRLTGGGISVPVPEGWSPYSQSSYVLTDHAALSTPVPGSALWVETLDLGLAPRDAGFTDPATTARQVIECHLTSALFPGYESHEILKSEPVTIDGHQGHWVRIHAVNPKCPGGGSLTDSVVMDLGNPKGLAVYTLGAADSDTGTKTLMDTLRPQIKVG</sequence>
<name>A0ABX7Y6M5_9ACTN</name>
<feature type="domain" description="DUF2510" evidence="3">
    <location>
        <begin position="4"/>
        <end position="25"/>
    </location>
</feature>
<feature type="region of interest" description="Disordered" evidence="1">
    <location>
        <begin position="85"/>
        <end position="140"/>
    </location>
</feature>
<feature type="transmembrane region" description="Helical" evidence="2">
    <location>
        <begin position="49"/>
        <end position="70"/>
    </location>
</feature>
<keyword evidence="2" id="KW-0812">Transmembrane</keyword>
<dbReference type="Proteomes" id="UP000678513">
    <property type="component" value="Chromosome"/>
</dbReference>
<feature type="region of interest" description="Disordered" evidence="1">
    <location>
        <begin position="1"/>
        <end position="41"/>
    </location>
</feature>
<evidence type="ECO:0000256" key="2">
    <source>
        <dbReference type="SAM" id="Phobius"/>
    </source>
</evidence>
<dbReference type="Pfam" id="PF10708">
    <property type="entry name" value="DUF2510"/>
    <property type="match status" value="1"/>
</dbReference>
<reference evidence="4 5" key="1">
    <citation type="submission" date="2021-03" db="EMBL/GenBank/DDBJ databases">
        <title>Human Oral Microbial Genomes.</title>
        <authorList>
            <person name="Johnston C.D."/>
            <person name="Chen T."/>
            <person name="Dewhirst F.E."/>
        </authorList>
    </citation>
    <scope>NUCLEOTIDE SEQUENCE [LARGE SCALE GENOMIC DNA]</scope>
    <source>
        <strain evidence="4 5">DSMZ 100122</strain>
    </source>
</reference>
<evidence type="ECO:0000256" key="1">
    <source>
        <dbReference type="SAM" id="MobiDB-lite"/>
    </source>
</evidence>
<dbReference type="InterPro" id="IPR018929">
    <property type="entry name" value="DUF2510"/>
</dbReference>
<gene>
    <name evidence="4" type="ORF">J5A65_03025</name>
</gene>
<dbReference type="EMBL" id="CP072384">
    <property type="protein sequence ID" value="QUC08732.1"/>
    <property type="molecule type" value="Genomic_DNA"/>
</dbReference>
<evidence type="ECO:0000313" key="4">
    <source>
        <dbReference type="EMBL" id="QUC08732.1"/>
    </source>
</evidence>
<protein>
    <submittedName>
        <fullName evidence="4">DUF2510 domain-containing protein</fullName>
    </submittedName>
</protein>
<accession>A0ABX7Y6M5</accession>
<keyword evidence="2" id="KW-0472">Membrane</keyword>
<keyword evidence="5" id="KW-1185">Reference proteome</keyword>
<evidence type="ECO:0000313" key="5">
    <source>
        <dbReference type="Proteomes" id="UP000678513"/>
    </source>
</evidence>
<organism evidence="4 5">
    <name type="scientific">Arachnia rubra</name>
    <dbReference type="NCBI Taxonomy" id="1547448"/>
    <lineage>
        <taxon>Bacteria</taxon>
        <taxon>Bacillati</taxon>
        <taxon>Actinomycetota</taxon>
        <taxon>Actinomycetes</taxon>
        <taxon>Propionibacteriales</taxon>
        <taxon>Propionibacteriaceae</taxon>
        <taxon>Arachnia</taxon>
    </lineage>
</organism>
<keyword evidence="2" id="KW-1133">Transmembrane helix</keyword>
<dbReference type="RefSeq" id="WP_212325168.1">
    <property type="nucleotide sequence ID" value="NZ_AP024463.1"/>
</dbReference>
<proteinExistence type="predicted"/>
<evidence type="ECO:0000259" key="3">
    <source>
        <dbReference type="Pfam" id="PF10708"/>
    </source>
</evidence>